<accession>A0A8S3ZVU0</accession>
<dbReference type="Proteomes" id="UP000678393">
    <property type="component" value="Unassembled WGS sequence"/>
</dbReference>
<dbReference type="OrthoDB" id="6045352at2759"/>
<dbReference type="AlphaFoldDB" id="A0A8S3ZVU0"/>
<evidence type="ECO:0000313" key="1">
    <source>
        <dbReference type="EMBL" id="CAG5132238.1"/>
    </source>
</evidence>
<sequence>ADLYQLNDRCKKNPGHKNFIPVDRFCIEDLPEDYRDKNVVDFIRLVSDLTVRVTVNYVSDKRPELAPGGIRNYPGYNVRGKRRITVGTGIVAHVSNSANETCKCKDCINSTTPETNFAKIFIRTATHVVFDKLEAEHTTCNLFFDRGSRPNECSGVVALTGNFDAVFNNIDKDTCQISYMTHHLELADRLRQMLSQVAILGKTVFAKIPSHYKFKLKPNAMDRYPLMCIVSHPHGCSKQISLGRWTSADKLNNHILSYHYTAATCPGSSGAHIQVLHRFANQLDEPMSEEAHCGASVVKPGINYCNTCVGQYIFSTRLC</sequence>
<protein>
    <submittedName>
        <fullName evidence="1">Uncharacterized protein</fullName>
    </submittedName>
</protein>
<organism evidence="1 2">
    <name type="scientific">Candidula unifasciata</name>
    <dbReference type="NCBI Taxonomy" id="100452"/>
    <lineage>
        <taxon>Eukaryota</taxon>
        <taxon>Metazoa</taxon>
        <taxon>Spiralia</taxon>
        <taxon>Lophotrochozoa</taxon>
        <taxon>Mollusca</taxon>
        <taxon>Gastropoda</taxon>
        <taxon>Heterobranchia</taxon>
        <taxon>Euthyneura</taxon>
        <taxon>Panpulmonata</taxon>
        <taxon>Eupulmonata</taxon>
        <taxon>Stylommatophora</taxon>
        <taxon>Helicina</taxon>
        <taxon>Helicoidea</taxon>
        <taxon>Geomitridae</taxon>
        <taxon>Candidula</taxon>
    </lineage>
</organism>
<name>A0A8S3ZVU0_9EUPU</name>
<dbReference type="EMBL" id="CAJHNH020005201">
    <property type="protein sequence ID" value="CAG5132238.1"/>
    <property type="molecule type" value="Genomic_DNA"/>
</dbReference>
<feature type="non-terminal residue" evidence="1">
    <location>
        <position position="1"/>
    </location>
</feature>
<proteinExistence type="predicted"/>
<reference evidence="1" key="1">
    <citation type="submission" date="2021-04" db="EMBL/GenBank/DDBJ databases">
        <authorList>
            <consortium name="Molecular Ecology Group"/>
        </authorList>
    </citation>
    <scope>NUCLEOTIDE SEQUENCE</scope>
</reference>
<comment type="caution">
    <text evidence="1">The sequence shown here is derived from an EMBL/GenBank/DDBJ whole genome shotgun (WGS) entry which is preliminary data.</text>
</comment>
<gene>
    <name evidence="1" type="ORF">CUNI_LOCUS17796</name>
</gene>
<keyword evidence="2" id="KW-1185">Reference proteome</keyword>
<evidence type="ECO:0000313" key="2">
    <source>
        <dbReference type="Proteomes" id="UP000678393"/>
    </source>
</evidence>